<protein>
    <recommendedName>
        <fullName evidence="4">LisH domain-containing protein</fullName>
    </recommendedName>
</protein>
<evidence type="ECO:0000313" key="3">
    <source>
        <dbReference type="Proteomes" id="UP000697127"/>
    </source>
</evidence>
<proteinExistence type="predicted"/>
<evidence type="ECO:0000313" key="2">
    <source>
        <dbReference type="EMBL" id="KAG0689715.1"/>
    </source>
</evidence>
<accession>A0A9P6WM78</accession>
<feature type="compositionally biased region" description="Basic and acidic residues" evidence="1">
    <location>
        <begin position="66"/>
        <end position="85"/>
    </location>
</feature>
<dbReference type="Proteomes" id="UP000697127">
    <property type="component" value="Unassembled WGS sequence"/>
</dbReference>
<keyword evidence="3" id="KW-1185">Reference proteome</keyword>
<gene>
    <name evidence="2" type="ORF">C6P40_004614</name>
</gene>
<organism evidence="2 3">
    <name type="scientific">Pichia californica</name>
    <dbReference type="NCBI Taxonomy" id="460514"/>
    <lineage>
        <taxon>Eukaryota</taxon>
        <taxon>Fungi</taxon>
        <taxon>Dikarya</taxon>
        <taxon>Ascomycota</taxon>
        <taxon>Saccharomycotina</taxon>
        <taxon>Pichiomycetes</taxon>
        <taxon>Pichiales</taxon>
        <taxon>Pichiaceae</taxon>
        <taxon>Pichia</taxon>
    </lineage>
</organism>
<name>A0A9P6WM78_9ASCO</name>
<sequence>MVATKEYILGKVYKYLCFEGLQKSADVLLNNAQSSGYKINTEKVGVESVTLEDFFENEDLIKKDEEANKKIEIKDSSDSSSKSESDSSNDSSSDEDSDDE</sequence>
<evidence type="ECO:0000256" key="1">
    <source>
        <dbReference type="SAM" id="MobiDB-lite"/>
    </source>
</evidence>
<reference evidence="2" key="1">
    <citation type="submission" date="2020-11" db="EMBL/GenBank/DDBJ databases">
        <title>Kefir isolates.</title>
        <authorList>
            <person name="Marcisauskas S."/>
            <person name="Kim Y."/>
            <person name="Blasche S."/>
        </authorList>
    </citation>
    <scope>NUCLEOTIDE SEQUENCE</scope>
    <source>
        <strain evidence="2">Olga-1</strain>
    </source>
</reference>
<feature type="non-terminal residue" evidence="2">
    <location>
        <position position="100"/>
    </location>
</feature>
<evidence type="ECO:0008006" key="4">
    <source>
        <dbReference type="Google" id="ProtNLM"/>
    </source>
</evidence>
<dbReference type="AlphaFoldDB" id="A0A9P6WM78"/>
<comment type="caution">
    <text evidence="2">The sequence shown here is derived from an EMBL/GenBank/DDBJ whole genome shotgun (WGS) entry which is preliminary data.</text>
</comment>
<dbReference type="EMBL" id="PUHW01000065">
    <property type="protein sequence ID" value="KAG0689715.1"/>
    <property type="molecule type" value="Genomic_DNA"/>
</dbReference>
<feature type="region of interest" description="Disordered" evidence="1">
    <location>
        <begin position="66"/>
        <end position="100"/>
    </location>
</feature>